<feature type="region of interest" description="Disordered" evidence="1">
    <location>
        <begin position="27"/>
        <end position="51"/>
    </location>
</feature>
<dbReference type="AlphaFoldDB" id="A0A6B3BL64"/>
<evidence type="ECO:0000313" key="3">
    <source>
        <dbReference type="EMBL" id="NEC84769.1"/>
    </source>
</evidence>
<gene>
    <name evidence="3" type="ORF">G3I71_02560</name>
</gene>
<evidence type="ECO:0000256" key="2">
    <source>
        <dbReference type="SAM" id="SignalP"/>
    </source>
</evidence>
<reference evidence="3" key="1">
    <citation type="submission" date="2020-01" db="EMBL/GenBank/DDBJ databases">
        <title>Insect and environment-associated Actinomycetes.</title>
        <authorList>
            <person name="Currrie C."/>
            <person name="Chevrette M."/>
            <person name="Carlson C."/>
            <person name="Stubbendieck R."/>
            <person name="Wendt-Pienkowski E."/>
        </authorList>
    </citation>
    <scope>NUCLEOTIDE SEQUENCE</scope>
    <source>
        <strain evidence="3">SID12501</strain>
    </source>
</reference>
<dbReference type="EMBL" id="JAAGLU010000002">
    <property type="protein sequence ID" value="NEC84769.1"/>
    <property type="molecule type" value="Genomic_DNA"/>
</dbReference>
<sequence>MFSNRRLILAGFTVILMAGLGACGSGDGSQDDDPWMADDGATSSQYDDGGGADVQETAPVTPTVHGLRNAVRHVTAKTAKATRPHLVKKCTSATRQVKHTERTGTGTAKRTRTWYTTERYQKCANTRSGTETYTRVVRQERWCVSLDDVDGDTERDAVWYQVTHATYVDAAATDRLDPLEFTPKATGCSW</sequence>
<accession>A0A6B3BL64</accession>
<keyword evidence="2" id="KW-0732">Signal</keyword>
<comment type="caution">
    <text evidence="3">The sequence shown here is derived from an EMBL/GenBank/DDBJ whole genome shotgun (WGS) entry which is preliminary data.</text>
</comment>
<protein>
    <recommendedName>
        <fullName evidence="4">Secreted protein</fullName>
    </recommendedName>
</protein>
<dbReference type="PROSITE" id="PS51257">
    <property type="entry name" value="PROKAR_LIPOPROTEIN"/>
    <property type="match status" value="1"/>
</dbReference>
<evidence type="ECO:0000256" key="1">
    <source>
        <dbReference type="SAM" id="MobiDB-lite"/>
    </source>
</evidence>
<organism evidence="3">
    <name type="scientific">Streptomyces sp. SID12501</name>
    <dbReference type="NCBI Taxonomy" id="2706042"/>
    <lineage>
        <taxon>Bacteria</taxon>
        <taxon>Bacillati</taxon>
        <taxon>Actinomycetota</taxon>
        <taxon>Actinomycetes</taxon>
        <taxon>Kitasatosporales</taxon>
        <taxon>Streptomycetaceae</taxon>
        <taxon>Streptomyces</taxon>
    </lineage>
</organism>
<proteinExistence type="predicted"/>
<name>A0A6B3BL64_9ACTN</name>
<dbReference type="RefSeq" id="WP_164312218.1">
    <property type="nucleotide sequence ID" value="NZ_JAAGLU010000002.1"/>
</dbReference>
<evidence type="ECO:0008006" key="4">
    <source>
        <dbReference type="Google" id="ProtNLM"/>
    </source>
</evidence>
<feature type="chain" id="PRO_5038447606" description="Secreted protein" evidence="2">
    <location>
        <begin position="23"/>
        <end position="190"/>
    </location>
</feature>
<feature type="signal peptide" evidence="2">
    <location>
        <begin position="1"/>
        <end position="22"/>
    </location>
</feature>